<dbReference type="Proteomes" id="UP000288227">
    <property type="component" value="Unassembled WGS sequence"/>
</dbReference>
<name>A0A401UA52_9BACT</name>
<keyword evidence="3" id="KW-1185">Reference proteome</keyword>
<keyword evidence="1" id="KW-0472">Membrane</keyword>
<protein>
    <recommendedName>
        <fullName evidence="4">PAP2 family protein</fullName>
    </recommendedName>
</protein>
<feature type="transmembrane region" description="Helical" evidence="1">
    <location>
        <begin position="7"/>
        <end position="29"/>
    </location>
</feature>
<evidence type="ECO:0000256" key="1">
    <source>
        <dbReference type="SAM" id="Phobius"/>
    </source>
</evidence>
<feature type="transmembrane region" description="Helical" evidence="1">
    <location>
        <begin position="187"/>
        <end position="206"/>
    </location>
</feature>
<evidence type="ECO:0008006" key="4">
    <source>
        <dbReference type="Google" id="ProtNLM"/>
    </source>
</evidence>
<feature type="transmembrane region" description="Helical" evidence="1">
    <location>
        <begin position="41"/>
        <end position="63"/>
    </location>
</feature>
<keyword evidence="1" id="KW-1133">Transmembrane helix</keyword>
<keyword evidence="1" id="KW-0812">Transmembrane</keyword>
<organism evidence="2 3">
    <name type="scientific">Chryseotalea sanaruensis</name>
    <dbReference type="NCBI Taxonomy" id="2482724"/>
    <lineage>
        <taxon>Bacteria</taxon>
        <taxon>Pseudomonadati</taxon>
        <taxon>Bacteroidota</taxon>
        <taxon>Cytophagia</taxon>
        <taxon>Cytophagales</taxon>
        <taxon>Chryseotaleaceae</taxon>
        <taxon>Chryseotalea</taxon>
    </lineage>
</organism>
<proteinExistence type="predicted"/>
<evidence type="ECO:0000313" key="2">
    <source>
        <dbReference type="EMBL" id="GCC51724.1"/>
    </source>
</evidence>
<dbReference type="EMBL" id="BHXQ01000003">
    <property type="protein sequence ID" value="GCC51724.1"/>
    <property type="molecule type" value="Genomic_DNA"/>
</dbReference>
<gene>
    <name evidence="2" type="ORF">SanaruYs_19530</name>
</gene>
<feature type="transmembrane region" description="Helical" evidence="1">
    <location>
        <begin position="110"/>
        <end position="130"/>
    </location>
</feature>
<feature type="transmembrane region" description="Helical" evidence="1">
    <location>
        <begin position="159"/>
        <end position="180"/>
    </location>
</feature>
<evidence type="ECO:0000313" key="3">
    <source>
        <dbReference type="Proteomes" id="UP000288227"/>
    </source>
</evidence>
<comment type="caution">
    <text evidence="2">The sequence shown here is derived from an EMBL/GenBank/DDBJ whole genome shotgun (WGS) entry which is preliminary data.</text>
</comment>
<reference evidence="2 3" key="1">
    <citation type="submission" date="2018-11" db="EMBL/GenBank/DDBJ databases">
        <title>Chryseotalea sanarue gen. nov., sp., nov., a member of the family Cytophagaceae, isolated from a brackish lake in Hamamatsu Japan.</title>
        <authorList>
            <person name="Maejima Y."/>
            <person name="Iino T."/>
            <person name="Muraguchi Y."/>
            <person name="Fukuda K."/>
            <person name="Ohkuma M."/>
            <person name="Moriuchi R."/>
            <person name="Dohra H."/>
            <person name="Kimbara K."/>
            <person name="Shintani M."/>
        </authorList>
    </citation>
    <scope>NUCLEOTIDE SEQUENCE [LARGE SCALE GENOMIC DNA]</scope>
    <source>
        <strain evidence="2 3">Ys</strain>
    </source>
</reference>
<feature type="transmembrane region" description="Helical" evidence="1">
    <location>
        <begin position="137"/>
        <end position="153"/>
    </location>
</feature>
<accession>A0A401UA52</accession>
<dbReference type="OrthoDB" id="9786064at2"/>
<feature type="transmembrane region" description="Helical" evidence="1">
    <location>
        <begin position="84"/>
        <end position="104"/>
    </location>
</feature>
<dbReference type="AlphaFoldDB" id="A0A401UA52"/>
<sequence>MKLLAQFISVITHPLLLATYLFSLFAWLYPPAMFPVSDRSFRGVLMLIFICTFLLPAINVYFFKVFGTISSMSMPLRKERIAPFLMITLLYCVITFLLHLKLHFGLQDPFMKFLFIVDALVLASFIVTLWMKASIHSLAMGGFMVMLVMLNSMTENGVLFYPLLVVIMIMGAVMTARLYLQVHTVKEVMVGFGVGCLVSTIGMIYLF</sequence>
<dbReference type="RefSeq" id="WP_127122374.1">
    <property type="nucleotide sequence ID" value="NZ_BHXQ01000003.1"/>
</dbReference>